<evidence type="ECO:0000313" key="1">
    <source>
        <dbReference type="EMBL" id="EMZ33973.1"/>
    </source>
</evidence>
<comment type="caution">
    <text evidence="1">The sequence shown here is derived from an EMBL/GenBank/DDBJ whole genome shotgun (WGS) entry which is preliminary data.</text>
</comment>
<dbReference type="EMBL" id="AQFT01000038">
    <property type="protein sequence ID" value="EMZ33973.1"/>
    <property type="molecule type" value="Genomic_DNA"/>
</dbReference>
<dbReference type="STRING" id="1235802.C823_01254"/>
<evidence type="ECO:0000313" key="2">
    <source>
        <dbReference type="Proteomes" id="UP000012589"/>
    </source>
</evidence>
<dbReference type="HOGENOM" id="CLU_3007518_0_0_9"/>
<dbReference type="PATRIC" id="fig|1235802.3.peg.1341"/>
<dbReference type="OrthoDB" id="2062347at2"/>
<name>N2B658_9FIRM</name>
<accession>N2B658</accession>
<sequence length="56" mass="6562">MREYECGNEKNVEVKQLTVSDQQLIAEYHLLTEENQKLVQAYMRGLIKMASRSESE</sequence>
<protein>
    <submittedName>
        <fullName evidence="1">Uncharacterized protein</fullName>
    </submittedName>
</protein>
<gene>
    <name evidence="1" type="ORF">C823_01254</name>
</gene>
<keyword evidence="2" id="KW-1185">Reference proteome</keyword>
<organism evidence="1 2">
    <name type="scientific">Eubacterium plexicaudatum ASF492</name>
    <dbReference type="NCBI Taxonomy" id="1235802"/>
    <lineage>
        <taxon>Bacteria</taxon>
        <taxon>Bacillati</taxon>
        <taxon>Bacillota</taxon>
        <taxon>Clostridia</taxon>
        <taxon>Eubacteriales</taxon>
        <taxon>Eubacteriaceae</taxon>
        <taxon>Eubacterium</taxon>
    </lineage>
</organism>
<dbReference type="Proteomes" id="UP000012589">
    <property type="component" value="Unassembled WGS sequence"/>
</dbReference>
<reference evidence="1 2" key="1">
    <citation type="journal article" date="2014" name="Genome Announc.">
        <title>Draft genome sequences of the altered schaedler flora, a defined bacterial community from gnotobiotic mice.</title>
        <authorList>
            <person name="Wannemuehler M.J."/>
            <person name="Overstreet A.M."/>
            <person name="Ward D.V."/>
            <person name="Phillips G.J."/>
        </authorList>
    </citation>
    <scope>NUCLEOTIDE SEQUENCE [LARGE SCALE GENOMIC DNA]</scope>
    <source>
        <strain evidence="1 2">ASF492</strain>
    </source>
</reference>
<dbReference type="AlphaFoldDB" id="N2B658"/>
<proteinExistence type="predicted"/>